<dbReference type="InterPro" id="IPR036909">
    <property type="entry name" value="Cyt_c-like_dom_sf"/>
</dbReference>
<dbReference type="GO" id="GO:0009055">
    <property type="term" value="F:electron transfer activity"/>
    <property type="evidence" value="ECO:0007669"/>
    <property type="project" value="InterPro"/>
</dbReference>
<evidence type="ECO:0000313" key="8">
    <source>
        <dbReference type="EMBL" id="SSA44550.1"/>
    </source>
</evidence>
<feature type="signal peptide" evidence="5">
    <location>
        <begin position="1"/>
        <end position="19"/>
    </location>
</feature>
<organism evidence="8 10">
    <name type="scientific">Jannaschia seohaensis</name>
    <dbReference type="NCBI Taxonomy" id="475081"/>
    <lineage>
        <taxon>Bacteria</taxon>
        <taxon>Pseudomonadati</taxon>
        <taxon>Pseudomonadota</taxon>
        <taxon>Alphaproteobacteria</taxon>
        <taxon>Rhodobacterales</taxon>
        <taxon>Roseobacteraceae</taxon>
        <taxon>Jannaschia</taxon>
    </lineage>
</organism>
<reference evidence="8 10" key="1">
    <citation type="submission" date="2016-10" db="EMBL/GenBank/DDBJ databases">
        <authorList>
            <person name="Cai Z."/>
        </authorList>
    </citation>
    <scope>NUCLEOTIDE SEQUENCE [LARGE SCALE GENOMIC DNA]</scope>
    <source>
        <strain evidence="8 10">DSM 25227</strain>
    </source>
</reference>
<dbReference type="GO" id="GO:0020037">
    <property type="term" value="F:heme binding"/>
    <property type="evidence" value="ECO:0007669"/>
    <property type="project" value="InterPro"/>
</dbReference>
<dbReference type="Proteomes" id="UP000245839">
    <property type="component" value="Unassembled WGS sequence"/>
</dbReference>
<proteinExistence type="predicted"/>
<accession>A0A2Y9AJQ0</accession>
<keyword evidence="2 4" id="KW-0479">Metal-binding</keyword>
<dbReference type="PROSITE" id="PS51007">
    <property type="entry name" value="CYTC"/>
    <property type="match status" value="2"/>
</dbReference>
<gene>
    <name evidence="7" type="ORF">BCF38_103272</name>
    <name evidence="8" type="ORF">SAMN05421539_103272</name>
</gene>
<protein>
    <submittedName>
        <fullName evidence="8">Cytochrome c, mono- and diheme variants</fullName>
    </submittedName>
    <submittedName>
        <fullName evidence="7">Mono/diheme cytochrome c family protein</fullName>
    </submittedName>
</protein>
<dbReference type="RefSeq" id="WP_109564039.1">
    <property type="nucleotide sequence ID" value="NZ_QGDJ01000003.1"/>
</dbReference>
<evidence type="ECO:0000256" key="3">
    <source>
        <dbReference type="ARBA" id="ARBA00023004"/>
    </source>
</evidence>
<dbReference type="EMBL" id="QGDJ01000003">
    <property type="protein sequence ID" value="PWJ20454.1"/>
    <property type="molecule type" value="Genomic_DNA"/>
</dbReference>
<dbReference type="PANTHER" id="PTHR35008">
    <property type="entry name" value="BLL4482 PROTEIN-RELATED"/>
    <property type="match status" value="1"/>
</dbReference>
<dbReference type="OrthoDB" id="9811281at2"/>
<keyword evidence="1 4" id="KW-0349">Heme</keyword>
<dbReference type="SUPFAM" id="SSF46626">
    <property type="entry name" value="Cytochrome c"/>
    <property type="match status" value="2"/>
</dbReference>
<keyword evidence="3 4" id="KW-0408">Iron</keyword>
<evidence type="ECO:0000256" key="5">
    <source>
        <dbReference type="SAM" id="SignalP"/>
    </source>
</evidence>
<evidence type="ECO:0000256" key="2">
    <source>
        <dbReference type="ARBA" id="ARBA00022723"/>
    </source>
</evidence>
<dbReference type="Proteomes" id="UP000251571">
    <property type="component" value="Unassembled WGS sequence"/>
</dbReference>
<dbReference type="EMBL" id="UETC01000003">
    <property type="protein sequence ID" value="SSA44550.1"/>
    <property type="molecule type" value="Genomic_DNA"/>
</dbReference>
<dbReference type="Pfam" id="PF00034">
    <property type="entry name" value="Cytochrom_C"/>
    <property type="match status" value="2"/>
</dbReference>
<evidence type="ECO:0000256" key="4">
    <source>
        <dbReference type="PROSITE-ProRule" id="PRU00433"/>
    </source>
</evidence>
<evidence type="ECO:0000313" key="9">
    <source>
        <dbReference type="Proteomes" id="UP000245839"/>
    </source>
</evidence>
<evidence type="ECO:0000259" key="6">
    <source>
        <dbReference type="PROSITE" id="PS51007"/>
    </source>
</evidence>
<sequence>MRKALLTLGACAVAGVAAGLWLTRAEGLPAAAQAAIADAPADTDRGARVFHAAGCASCHMAPEAEPSDLPVLAGGHALQTEFGTFYAPNVSMHPEAGIGGWTLAQFADAVQAGVSPSGAHYYPAFPYGSYRLATPGDVADLWAFWQSLPASDTPSRPHDLAFPYSIRRTVGVWKRMALPDGWYTPTPDDPEAARGQYLAEALAHCGECHSPRDALGAIDTARWFQGAPNPSGRGNIPPINASELGWSEAEIANYLTDGFSPQFEPAGGSMTSVVRNTARLPEEDRRAIAAYLAQVE</sequence>
<evidence type="ECO:0000313" key="7">
    <source>
        <dbReference type="EMBL" id="PWJ20454.1"/>
    </source>
</evidence>
<feature type="domain" description="Cytochrome c" evidence="6">
    <location>
        <begin position="41"/>
        <end position="149"/>
    </location>
</feature>
<dbReference type="Gene3D" id="1.10.760.10">
    <property type="entry name" value="Cytochrome c-like domain"/>
    <property type="match status" value="2"/>
</dbReference>
<dbReference type="GO" id="GO:0046872">
    <property type="term" value="F:metal ion binding"/>
    <property type="evidence" value="ECO:0007669"/>
    <property type="project" value="UniProtKB-KW"/>
</dbReference>
<keyword evidence="5" id="KW-0732">Signal</keyword>
<feature type="domain" description="Cytochrome c" evidence="6">
    <location>
        <begin position="190"/>
        <end position="296"/>
    </location>
</feature>
<evidence type="ECO:0000313" key="10">
    <source>
        <dbReference type="Proteomes" id="UP000251571"/>
    </source>
</evidence>
<feature type="chain" id="PRO_5036058914" evidence="5">
    <location>
        <begin position="20"/>
        <end position="296"/>
    </location>
</feature>
<dbReference type="InterPro" id="IPR009056">
    <property type="entry name" value="Cyt_c-like_dom"/>
</dbReference>
<reference evidence="7 9" key="2">
    <citation type="submission" date="2018-03" db="EMBL/GenBank/DDBJ databases">
        <title>Genomic Encyclopedia of Archaeal and Bacterial Type Strains, Phase II (KMG-II): from individual species to whole genera.</title>
        <authorList>
            <person name="Goeker M."/>
        </authorList>
    </citation>
    <scope>NUCLEOTIDE SEQUENCE [LARGE SCALE GENOMIC DNA]</scope>
    <source>
        <strain evidence="7 9">DSM 25227</strain>
    </source>
</reference>
<evidence type="ECO:0000256" key="1">
    <source>
        <dbReference type="ARBA" id="ARBA00022617"/>
    </source>
</evidence>
<dbReference type="InterPro" id="IPR051459">
    <property type="entry name" value="Cytochrome_c-type_DH"/>
</dbReference>
<name>A0A2Y9AJQ0_9RHOB</name>
<dbReference type="PANTHER" id="PTHR35008:SF8">
    <property type="entry name" value="ALCOHOL DEHYDROGENASE CYTOCHROME C SUBUNIT"/>
    <property type="match status" value="1"/>
</dbReference>
<keyword evidence="9" id="KW-1185">Reference proteome</keyword>
<dbReference type="AlphaFoldDB" id="A0A2Y9AJQ0"/>